<evidence type="ECO:0000313" key="9">
    <source>
        <dbReference type="Proteomes" id="UP000274920"/>
    </source>
</evidence>
<keyword evidence="9" id="KW-1185">Reference proteome</keyword>
<dbReference type="InterPro" id="IPR001362">
    <property type="entry name" value="Glyco_hydro_32"/>
</dbReference>
<dbReference type="PANTHER" id="PTHR43101:SF1">
    <property type="entry name" value="BETA-FRUCTOSIDASE"/>
    <property type="match status" value="1"/>
</dbReference>
<dbReference type="SUPFAM" id="SSF49899">
    <property type="entry name" value="Concanavalin A-like lectins/glucanases"/>
    <property type="match status" value="1"/>
</dbReference>
<evidence type="ECO:0000259" key="6">
    <source>
        <dbReference type="Pfam" id="PF00251"/>
    </source>
</evidence>
<evidence type="ECO:0000313" key="8">
    <source>
        <dbReference type="EMBL" id="RRK33106.1"/>
    </source>
</evidence>
<comment type="caution">
    <text evidence="8">The sequence shown here is derived from an EMBL/GenBank/DDBJ whole genome shotgun (WGS) entry which is preliminary data.</text>
</comment>
<gene>
    <name evidence="8" type="ORF">EBB54_18475</name>
</gene>
<dbReference type="AlphaFoldDB" id="A0A426DK81"/>
<evidence type="ECO:0000256" key="2">
    <source>
        <dbReference type="ARBA" id="ARBA00012758"/>
    </source>
</evidence>
<dbReference type="Gene3D" id="2.115.10.20">
    <property type="entry name" value="Glycosyl hydrolase domain, family 43"/>
    <property type="match status" value="1"/>
</dbReference>
<dbReference type="GO" id="GO:0004564">
    <property type="term" value="F:beta-fructofuranosidase activity"/>
    <property type="evidence" value="ECO:0007669"/>
    <property type="project" value="UniProtKB-EC"/>
</dbReference>
<dbReference type="GO" id="GO:0005975">
    <property type="term" value="P:carbohydrate metabolic process"/>
    <property type="evidence" value="ECO:0007669"/>
    <property type="project" value="InterPro"/>
</dbReference>
<sequence length="438" mass="50705">MKNTLHLKAPGNWINDPNGFIYYQGRYHLFYQCFPYAPVWGTMHWGHAVSEDLVHWEHLDIAVFPTKRYDSNGVFSGSALEKDGRLYLYYSAVRYLEEEEENIHIPVQDVYETSQAMMVSEDGFQFDNWNGKRQIIPVIRDEQIADAGHTRDPKVWYDSGSYYMVLGSTFREKEGRAVFFRSRDGEHWQYAAQYRNPSFGRILECPDLFRLRDRYVFVGSAMYVEDAAKGYEHQSVTALAEFDSRTCTMEISSEFQYVDYGMDLYAPQTNVDREGRRVLIGWMRMPEAVKEEGKKDWNGMMSLPRVVEIAGEHIYFRIHPEVEKYFSAEKEDKRHLDPGMPCRIKTTLSEGEYLEIGGYRIWVENGSVKTDRSRVFAGADGRAAVCGTPAGLEHCSLDIFVEPNLIEVFINDGEYVISNVVYGLENWITGYVEHVYTG</sequence>
<dbReference type="SMART" id="SM00640">
    <property type="entry name" value="Glyco_32"/>
    <property type="match status" value="1"/>
</dbReference>
<dbReference type="Pfam" id="PF08244">
    <property type="entry name" value="Glyco_hydro_32C"/>
    <property type="match status" value="1"/>
</dbReference>
<dbReference type="EC" id="3.2.1.26" evidence="2"/>
<dbReference type="Pfam" id="PF00251">
    <property type="entry name" value="Glyco_hydro_32N"/>
    <property type="match status" value="1"/>
</dbReference>
<evidence type="ECO:0000256" key="5">
    <source>
        <dbReference type="RuleBase" id="RU362110"/>
    </source>
</evidence>
<name>A0A426DK81_9FIRM</name>
<dbReference type="InterPro" id="IPR051214">
    <property type="entry name" value="GH32_Enzymes"/>
</dbReference>
<evidence type="ECO:0000256" key="1">
    <source>
        <dbReference type="ARBA" id="ARBA00009902"/>
    </source>
</evidence>
<dbReference type="Gene3D" id="2.60.120.560">
    <property type="entry name" value="Exo-inulinase, domain 1"/>
    <property type="match status" value="1"/>
</dbReference>
<dbReference type="InterPro" id="IPR013320">
    <property type="entry name" value="ConA-like_dom_sf"/>
</dbReference>
<evidence type="ECO:0000259" key="7">
    <source>
        <dbReference type="Pfam" id="PF08244"/>
    </source>
</evidence>
<feature type="domain" description="Glycosyl hydrolase family 32 C-terminal" evidence="7">
    <location>
        <begin position="363"/>
        <end position="422"/>
    </location>
</feature>
<dbReference type="InterPro" id="IPR013189">
    <property type="entry name" value="Glyco_hydro_32_C"/>
</dbReference>
<keyword evidence="3 5" id="KW-0378">Hydrolase</keyword>
<proteinExistence type="inferred from homology"/>
<comment type="similarity">
    <text evidence="1 5">Belongs to the glycosyl hydrolase 32 family.</text>
</comment>
<dbReference type="InterPro" id="IPR013148">
    <property type="entry name" value="Glyco_hydro_32_N"/>
</dbReference>
<accession>A0A426DK81</accession>
<evidence type="ECO:0000256" key="4">
    <source>
        <dbReference type="ARBA" id="ARBA00023295"/>
    </source>
</evidence>
<dbReference type="PANTHER" id="PTHR43101">
    <property type="entry name" value="BETA-FRUCTOSIDASE"/>
    <property type="match status" value="1"/>
</dbReference>
<dbReference type="CDD" id="cd08996">
    <property type="entry name" value="GH32_FFase"/>
    <property type="match status" value="1"/>
</dbReference>
<organism evidence="8 9">
    <name type="scientific">Schaedlerella arabinosiphila</name>
    <dbReference type="NCBI Taxonomy" id="2044587"/>
    <lineage>
        <taxon>Bacteria</taxon>
        <taxon>Bacillati</taxon>
        <taxon>Bacillota</taxon>
        <taxon>Clostridia</taxon>
        <taxon>Lachnospirales</taxon>
        <taxon>Lachnospiraceae</taxon>
        <taxon>Schaedlerella</taxon>
    </lineage>
</organism>
<dbReference type="RefSeq" id="WP_125128450.1">
    <property type="nucleotide sequence ID" value="NZ_RHJS01000002.1"/>
</dbReference>
<evidence type="ECO:0000256" key="3">
    <source>
        <dbReference type="ARBA" id="ARBA00022801"/>
    </source>
</evidence>
<protein>
    <recommendedName>
        <fullName evidence="2">beta-fructofuranosidase</fullName>
        <ecNumber evidence="2">3.2.1.26</ecNumber>
    </recommendedName>
</protein>
<dbReference type="InterPro" id="IPR023296">
    <property type="entry name" value="Glyco_hydro_beta-prop_sf"/>
</dbReference>
<feature type="domain" description="Glycosyl hydrolase family 32 N-terminal" evidence="6">
    <location>
        <begin position="6"/>
        <end position="311"/>
    </location>
</feature>
<dbReference type="SUPFAM" id="SSF75005">
    <property type="entry name" value="Arabinanase/levansucrase/invertase"/>
    <property type="match status" value="1"/>
</dbReference>
<dbReference type="Proteomes" id="UP000274920">
    <property type="component" value="Unassembled WGS sequence"/>
</dbReference>
<keyword evidence="4 5" id="KW-0326">Glycosidase</keyword>
<reference evidence="8" key="1">
    <citation type="submission" date="2018-10" db="EMBL/GenBank/DDBJ databases">
        <title>Schaedlerella arabinophila gen. nov. sp. nov., isolated from the mouse intestinal tract and comparative analysis with the genome of the closely related altered Schaedler flora strain ASF502.</title>
        <authorList>
            <person name="Miyake S."/>
            <person name="Soh M."/>
            <person name="Seedorf H."/>
        </authorList>
    </citation>
    <scope>NUCLEOTIDE SEQUENCE [LARGE SCALE GENOMIC DNA]</scope>
    <source>
        <strain evidence="8">DSM 106076</strain>
    </source>
</reference>
<dbReference type="EMBL" id="RHJS01000002">
    <property type="protein sequence ID" value="RRK33106.1"/>
    <property type="molecule type" value="Genomic_DNA"/>
</dbReference>